<protein>
    <recommendedName>
        <fullName evidence="4">Methionine/alanine import family NSS transporter small subunit</fullName>
    </recommendedName>
</protein>
<dbReference type="InterPro" id="IPR031596">
    <property type="entry name" value="MaAIMP_sms"/>
</dbReference>
<accession>A0ABN0VZ74</accession>
<proteinExistence type="predicted"/>
<reference evidence="2 3" key="1">
    <citation type="journal article" date="2019" name="Int. J. Syst. Evol. Microbiol.">
        <title>The Global Catalogue of Microorganisms (GCM) 10K type strain sequencing project: providing services to taxonomists for standard genome sequencing and annotation.</title>
        <authorList>
            <consortium name="The Broad Institute Genomics Platform"/>
            <consortium name="The Broad Institute Genome Sequencing Center for Infectious Disease"/>
            <person name="Wu L."/>
            <person name="Ma J."/>
        </authorList>
    </citation>
    <scope>NUCLEOTIDE SEQUENCE [LARGE SCALE GENOMIC DNA]</scope>
    <source>
        <strain evidence="2 3">JCM 16343</strain>
    </source>
</reference>
<evidence type="ECO:0000256" key="1">
    <source>
        <dbReference type="SAM" id="Phobius"/>
    </source>
</evidence>
<keyword evidence="1" id="KW-0812">Transmembrane</keyword>
<gene>
    <name evidence="2" type="ORF">GCM10009129_18540</name>
</gene>
<evidence type="ECO:0008006" key="4">
    <source>
        <dbReference type="Google" id="ProtNLM"/>
    </source>
</evidence>
<sequence>MSTSAIIFMIISMLLIWGGLIAAILHLRKHPDIPMSELSDDHH</sequence>
<evidence type="ECO:0000313" key="2">
    <source>
        <dbReference type="EMBL" id="GAA0321027.1"/>
    </source>
</evidence>
<dbReference type="RefSeq" id="WP_199507129.1">
    <property type="nucleotide sequence ID" value="NZ_BAAAFR010000005.1"/>
</dbReference>
<keyword evidence="1" id="KW-1133">Transmembrane helix</keyword>
<evidence type="ECO:0000313" key="3">
    <source>
        <dbReference type="Proteomes" id="UP001501787"/>
    </source>
</evidence>
<keyword evidence="1" id="KW-0472">Membrane</keyword>
<feature type="transmembrane region" description="Helical" evidence="1">
    <location>
        <begin position="6"/>
        <end position="27"/>
    </location>
</feature>
<dbReference type="Pfam" id="PF16951">
    <property type="entry name" value="MaAIMP_sms"/>
    <property type="match status" value="1"/>
</dbReference>
<name>A0ABN0VZ74_9GAMM</name>
<comment type="caution">
    <text evidence="2">The sequence shown here is derived from an EMBL/GenBank/DDBJ whole genome shotgun (WGS) entry which is preliminary data.</text>
</comment>
<organism evidence="2 3">
    <name type="scientific">Psychrobacter aestuarii</name>
    <dbReference type="NCBI Taxonomy" id="556327"/>
    <lineage>
        <taxon>Bacteria</taxon>
        <taxon>Pseudomonadati</taxon>
        <taxon>Pseudomonadota</taxon>
        <taxon>Gammaproteobacteria</taxon>
        <taxon>Moraxellales</taxon>
        <taxon>Moraxellaceae</taxon>
        <taxon>Psychrobacter</taxon>
    </lineage>
</organism>
<dbReference type="Proteomes" id="UP001501787">
    <property type="component" value="Unassembled WGS sequence"/>
</dbReference>
<dbReference type="NCBIfam" id="NF033493">
    <property type="entry name" value="MetS_like_NSS"/>
    <property type="match status" value="1"/>
</dbReference>
<keyword evidence="3" id="KW-1185">Reference proteome</keyword>
<dbReference type="EMBL" id="BAAAFR010000005">
    <property type="protein sequence ID" value="GAA0321027.1"/>
    <property type="molecule type" value="Genomic_DNA"/>
</dbReference>